<sequence>MRILLKKLFDSRNLFYLKECVIKWLNKPAKYFNFLHFAQLNYSFSKRLIKVQQSMLYYIAVFFKVNQQASGHVMKDRLKL</sequence>
<proteinExistence type="predicted"/>
<keyword evidence="2" id="KW-1185">Reference proteome</keyword>
<dbReference type="EMBL" id="REGN01004476">
    <property type="protein sequence ID" value="RNA17315.1"/>
    <property type="molecule type" value="Genomic_DNA"/>
</dbReference>
<accession>A0A3M7R267</accession>
<evidence type="ECO:0000313" key="1">
    <source>
        <dbReference type="EMBL" id="RNA17315.1"/>
    </source>
</evidence>
<gene>
    <name evidence="1" type="ORF">BpHYR1_044572</name>
</gene>
<protein>
    <submittedName>
        <fullName evidence="1">Uncharacterized protein</fullName>
    </submittedName>
</protein>
<reference evidence="1 2" key="1">
    <citation type="journal article" date="2018" name="Sci. Rep.">
        <title>Genomic signatures of local adaptation to the degree of environmental predictability in rotifers.</title>
        <authorList>
            <person name="Franch-Gras L."/>
            <person name="Hahn C."/>
            <person name="Garcia-Roger E.M."/>
            <person name="Carmona M.J."/>
            <person name="Serra M."/>
            <person name="Gomez A."/>
        </authorList>
    </citation>
    <scope>NUCLEOTIDE SEQUENCE [LARGE SCALE GENOMIC DNA]</scope>
    <source>
        <strain evidence="1">HYR1</strain>
    </source>
</reference>
<name>A0A3M7R267_BRAPC</name>
<dbReference type="AlphaFoldDB" id="A0A3M7R267"/>
<evidence type="ECO:0000313" key="2">
    <source>
        <dbReference type="Proteomes" id="UP000276133"/>
    </source>
</evidence>
<comment type="caution">
    <text evidence="1">The sequence shown here is derived from an EMBL/GenBank/DDBJ whole genome shotgun (WGS) entry which is preliminary data.</text>
</comment>
<dbReference type="Proteomes" id="UP000276133">
    <property type="component" value="Unassembled WGS sequence"/>
</dbReference>
<organism evidence="1 2">
    <name type="scientific">Brachionus plicatilis</name>
    <name type="common">Marine rotifer</name>
    <name type="synonym">Brachionus muelleri</name>
    <dbReference type="NCBI Taxonomy" id="10195"/>
    <lineage>
        <taxon>Eukaryota</taxon>
        <taxon>Metazoa</taxon>
        <taxon>Spiralia</taxon>
        <taxon>Gnathifera</taxon>
        <taxon>Rotifera</taxon>
        <taxon>Eurotatoria</taxon>
        <taxon>Monogononta</taxon>
        <taxon>Pseudotrocha</taxon>
        <taxon>Ploima</taxon>
        <taxon>Brachionidae</taxon>
        <taxon>Brachionus</taxon>
    </lineage>
</organism>